<evidence type="ECO:0000259" key="6">
    <source>
        <dbReference type="Pfam" id="PF00717"/>
    </source>
</evidence>
<keyword evidence="2" id="KW-0645">Protease</keyword>
<dbReference type="InterPro" id="IPR015927">
    <property type="entry name" value="Peptidase_S24_S26A/B/C"/>
</dbReference>
<dbReference type="GO" id="GO:0004252">
    <property type="term" value="F:serine-type endopeptidase activity"/>
    <property type="evidence" value="ECO:0007669"/>
    <property type="project" value="InterPro"/>
</dbReference>
<dbReference type="PANTHER" id="PTHR10806">
    <property type="entry name" value="SIGNAL PEPTIDASE COMPLEX CATALYTIC SUBUNIT SEC11"/>
    <property type="match status" value="1"/>
</dbReference>
<dbReference type="InterPro" id="IPR036286">
    <property type="entry name" value="LexA/Signal_pep-like_sf"/>
</dbReference>
<keyword evidence="7" id="KW-0378">Hydrolase</keyword>
<keyword evidence="5" id="KW-0472">Membrane</keyword>
<dbReference type="Pfam" id="PF00717">
    <property type="entry name" value="Peptidase_S24"/>
    <property type="match status" value="1"/>
</dbReference>
<evidence type="ECO:0000256" key="3">
    <source>
        <dbReference type="ARBA" id="ARBA00022692"/>
    </source>
</evidence>
<dbReference type="PRINTS" id="PR00728">
    <property type="entry name" value="SIGNALPTASE"/>
</dbReference>
<proteinExistence type="predicted"/>
<dbReference type="CDD" id="cd06530">
    <property type="entry name" value="S26_SPase_I"/>
    <property type="match status" value="1"/>
</dbReference>
<evidence type="ECO:0000256" key="4">
    <source>
        <dbReference type="ARBA" id="ARBA00022989"/>
    </source>
</evidence>
<dbReference type="EC" id="3.4.21.89" evidence="7"/>
<keyword evidence="4" id="KW-1133">Transmembrane helix</keyword>
<evidence type="ECO:0000256" key="5">
    <source>
        <dbReference type="ARBA" id="ARBA00023136"/>
    </source>
</evidence>
<dbReference type="RefSeq" id="WP_193804069.1">
    <property type="nucleotide sequence ID" value="NZ_DSFH01000062.1"/>
</dbReference>
<dbReference type="Proteomes" id="UP000886076">
    <property type="component" value="Unassembled WGS sequence"/>
</dbReference>
<evidence type="ECO:0000256" key="2">
    <source>
        <dbReference type="ARBA" id="ARBA00022670"/>
    </source>
</evidence>
<dbReference type="Proteomes" id="UP000652307">
    <property type="component" value="Unassembled WGS sequence"/>
</dbReference>
<name>A0A2J6N8I5_9CREN</name>
<dbReference type="InterPro" id="IPR001733">
    <property type="entry name" value="Peptidase_S26B"/>
</dbReference>
<reference evidence="9 10" key="1">
    <citation type="submission" date="2018-01" db="EMBL/GenBank/DDBJ databases">
        <title>Metagenomic assembled genomes from two thermal pools in the Uzon Caldera, Kamchatka, Russia.</title>
        <authorList>
            <person name="Wilkins L."/>
            <person name="Ettinger C."/>
        </authorList>
    </citation>
    <scope>NUCLEOTIDE SEQUENCE [LARGE SCALE GENOMIC DNA]</scope>
    <source>
        <strain evidence="9">ZAV-06</strain>
    </source>
</reference>
<dbReference type="AlphaFoldDB" id="A0A2J6N8I5"/>
<feature type="domain" description="Peptidase S24/S26A/S26B/S26C" evidence="6">
    <location>
        <begin position="44"/>
        <end position="94"/>
    </location>
</feature>
<dbReference type="EMBL" id="DSFH01000062">
    <property type="protein sequence ID" value="HEW64422.1"/>
    <property type="molecule type" value="Genomic_DNA"/>
</dbReference>
<dbReference type="EMBL" id="PNIM01000001">
    <property type="protein sequence ID" value="PMB76134.1"/>
    <property type="molecule type" value="Genomic_DNA"/>
</dbReference>
<dbReference type="SUPFAM" id="SSF51306">
    <property type="entry name" value="LexA/Signal peptidase"/>
    <property type="match status" value="1"/>
</dbReference>
<evidence type="ECO:0000313" key="8">
    <source>
        <dbReference type="EMBL" id="MBE9391705.1"/>
    </source>
</evidence>
<comment type="subcellular location">
    <subcellularLocation>
        <location evidence="1">Endomembrane system</location>
    </subcellularLocation>
</comment>
<evidence type="ECO:0000313" key="10">
    <source>
        <dbReference type="Proteomes" id="UP000237153"/>
    </source>
</evidence>
<protein>
    <submittedName>
        <fullName evidence="9">Signal peptidase I</fullName>
        <ecNumber evidence="7">3.4.21.89</ecNumber>
    </submittedName>
</protein>
<comment type="caution">
    <text evidence="9">The sequence shown here is derived from an EMBL/GenBank/DDBJ whole genome shotgun (WGS) entry which is preliminary data.</text>
</comment>
<reference evidence="7" key="2">
    <citation type="journal article" date="2020" name="mSystems">
        <title>Genome- and Community-Level Interaction Insights into Carbon Utilization and Element Cycling Functions of Hydrothermarchaeota in Hydrothermal Sediment.</title>
        <authorList>
            <person name="Zhou Z."/>
            <person name="Liu Y."/>
            <person name="Xu W."/>
            <person name="Pan J."/>
            <person name="Luo Z.H."/>
            <person name="Li M."/>
        </authorList>
    </citation>
    <scope>NUCLEOTIDE SEQUENCE [LARGE SCALE GENOMIC DNA]</scope>
    <source>
        <strain evidence="7">SpSt-1261</strain>
    </source>
</reference>
<dbReference type="Gene3D" id="2.10.109.10">
    <property type="entry name" value="Umud Fragment, subunit A"/>
    <property type="match status" value="1"/>
</dbReference>
<evidence type="ECO:0000313" key="7">
    <source>
        <dbReference type="EMBL" id="HEW64422.1"/>
    </source>
</evidence>
<dbReference type="GO" id="GO:0006465">
    <property type="term" value="P:signal peptide processing"/>
    <property type="evidence" value="ECO:0007669"/>
    <property type="project" value="InterPro"/>
</dbReference>
<evidence type="ECO:0000256" key="1">
    <source>
        <dbReference type="ARBA" id="ARBA00004308"/>
    </source>
</evidence>
<accession>A0A2J6N8I5</accession>
<dbReference type="GO" id="GO:0009003">
    <property type="term" value="F:signal peptidase activity"/>
    <property type="evidence" value="ECO:0007669"/>
    <property type="project" value="UniProtKB-EC"/>
</dbReference>
<dbReference type="EMBL" id="JADEZV010000006">
    <property type="protein sequence ID" value="MBE9391705.1"/>
    <property type="molecule type" value="Genomic_DNA"/>
</dbReference>
<dbReference type="Proteomes" id="UP000237153">
    <property type="component" value="Unassembled WGS sequence"/>
</dbReference>
<dbReference type="GO" id="GO:0016020">
    <property type="term" value="C:membrane"/>
    <property type="evidence" value="ECO:0007669"/>
    <property type="project" value="InterPro"/>
</dbReference>
<evidence type="ECO:0000313" key="9">
    <source>
        <dbReference type="EMBL" id="PMB76134.1"/>
    </source>
</evidence>
<dbReference type="InterPro" id="IPR019533">
    <property type="entry name" value="Peptidase_S26"/>
</dbReference>
<dbReference type="PANTHER" id="PTHR10806:SF6">
    <property type="entry name" value="SIGNAL PEPTIDASE COMPLEX CATALYTIC SUBUNIT SEC11"/>
    <property type="match status" value="1"/>
</dbReference>
<reference evidence="8" key="3">
    <citation type="submission" date="2020-10" db="EMBL/GenBank/DDBJ databases">
        <title>Fervidococcus fontis strain 3639Fd - the first crenarchaeon capable of growth on lipids.</title>
        <authorList>
            <person name="Kochetkova T.V."/>
            <person name="Elcheninov A.G."/>
            <person name="Toschakov S.V."/>
            <person name="Kublanov I.V."/>
        </authorList>
    </citation>
    <scope>NUCLEOTIDE SEQUENCE</scope>
    <source>
        <strain evidence="8">3639Fd</strain>
    </source>
</reference>
<gene>
    <name evidence="9" type="ORF">C0188_00475</name>
    <name evidence="7" type="ORF">ENO39_05150</name>
    <name evidence="8" type="ORF">IOK49_06455</name>
</gene>
<keyword evidence="3" id="KW-0812">Transmembrane</keyword>
<organism evidence="9 10">
    <name type="scientific">Fervidicoccus fontis</name>
    <dbReference type="NCBI Taxonomy" id="683846"/>
    <lineage>
        <taxon>Archaea</taxon>
        <taxon>Thermoproteota</taxon>
        <taxon>Thermoprotei</taxon>
        <taxon>Fervidicoccales</taxon>
        <taxon>Fervidicoccaceae</taxon>
        <taxon>Fervidicoccus</taxon>
    </lineage>
</organism>
<dbReference type="NCBIfam" id="TIGR02228">
    <property type="entry name" value="sigpep_I_arch"/>
    <property type="match status" value="1"/>
</dbReference>
<sequence>MSYSNRKGFLSKYKSDMIFIIVLIILVISIRPALSEATGLSNPVAVVKGTSMLPLLKEGDIVFLIHKSPDQIKVGDIVVYERLGGGYIIHRVVAIENISGVVYYTTKGDNNPVDDSALGQFPSGLGITYDRIIGVVWSPDNRTFVIPYLGYVTIFIESIV</sequence>
<dbReference type="GO" id="GO:0012505">
    <property type="term" value="C:endomembrane system"/>
    <property type="evidence" value="ECO:0007669"/>
    <property type="project" value="UniProtKB-SubCell"/>
</dbReference>